<evidence type="ECO:0000256" key="3">
    <source>
        <dbReference type="ARBA" id="ARBA00007769"/>
    </source>
</evidence>
<dbReference type="GO" id="GO:0006102">
    <property type="term" value="P:isocitrate metabolic process"/>
    <property type="evidence" value="ECO:0007669"/>
    <property type="project" value="TreeGrafter"/>
</dbReference>
<evidence type="ECO:0000256" key="12">
    <source>
        <dbReference type="ARBA" id="ARBA00023002"/>
    </source>
</evidence>
<dbReference type="GO" id="GO:0051287">
    <property type="term" value="F:NAD binding"/>
    <property type="evidence" value="ECO:0007669"/>
    <property type="project" value="UniProtKB-UniRule"/>
</dbReference>
<evidence type="ECO:0000256" key="15">
    <source>
        <dbReference type="ARBA" id="ARBA00037577"/>
    </source>
</evidence>
<dbReference type="EMBL" id="VEVO01000006">
    <property type="protein sequence ID" value="KAF0041086.1"/>
    <property type="molecule type" value="Genomic_DNA"/>
</dbReference>
<gene>
    <name evidence="19" type="ORF">F2P81_006984</name>
</gene>
<keyword evidence="8" id="KW-0863">Zinc-finger</keyword>
<dbReference type="SMART" id="SM00271">
    <property type="entry name" value="DnaJ"/>
    <property type="match status" value="1"/>
</dbReference>
<evidence type="ECO:0000256" key="1">
    <source>
        <dbReference type="ARBA" id="ARBA00001936"/>
    </source>
</evidence>
<reference evidence="19 20" key="1">
    <citation type="submission" date="2019-06" db="EMBL/GenBank/DDBJ databases">
        <title>Draft genomes of female and male turbot (Scophthalmus maximus).</title>
        <authorList>
            <person name="Xu H."/>
            <person name="Xu X.-W."/>
            <person name="Shao C."/>
            <person name="Chen S."/>
        </authorList>
    </citation>
    <scope>NUCLEOTIDE SEQUENCE [LARGE SCALE GENOMIC DNA]</scope>
    <source>
        <strain evidence="19">Ysfricsl-2016a</strain>
        <tissue evidence="19">Blood</tissue>
    </source>
</reference>
<dbReference type="CDD" id="cd10747">
    <property type="entry name" value="DnaJ_C"/>
    <property type="match status" value="1"/>
</dbReference>
<evidence type="ECO:0000256" key="6">
    <source>
        <dbReference type="ARBA" id="ARBA00022723"/>
    </source>
</evidence>
<accession>A0A6A4T0X0</accession>
<dbReference type="PROSITE" id="PS00636">
    <property type="entry name" value="DNAJ_1"/>
    <property type="match status" value="1"/>
</dbReference>
<dbReference type="NCBIfam" id="TIGR00175">
    <property type="entry name" value="mito_nad_idh"/>
    <property type="match status" value="1"/>
</dbReference>
<dbReference type="InterPro" id="IPR018253">
    <property type="entry name" value="DnaJ_domain_CS"/>
</dbReference>
<feature type="region of interest" description="Disordered" evidence="17">
    <location>
        <begin position="991"/>
        <end position="1021"/>
    </location>
</feature>
<dbReference type="InterPro" id="IPR032675">
    <property type="entry name" value="LRR_dom_sf"/>
</dbReference>
<dbReference type="GO" id="GO:0006099">
    <property type="term" value="P:tricarboxylic acid cycle"/>
    <property type="evidence" value="ECO:0007669"/>
    <property type="project" value="UniProtKB-UniRule"/>
</dbReference>
<dbReference type="GO" id="GO:0006457">
    <property type="term" value="P:protein folding"/>
    <property type="evidence" value="ECO:0007669"/>
    <property type="project" value="InterPro"/>
</dbReference>
<dbReference type="InterPro" id="IPR002939">
    <property type="entry name" value="DnaJ_C"/>
</dbReference>
<organism evidence="19 20">
    <name type="scientific">Scophthalmus maximus</name>
    <name type="common">Turbot</name>
    <name type="synonym">Psetta maxima</name>
    <dbReference type="NCBI Taxonomy" id="52904"/>
    <lineage>
        <taxon>Eukaryota</taxon>
        <taxon>Metazoa</taxon>
        <taxon>Chordata</taxon>
        <taxon>Craniata</taxon>
        <taxon>Vertebrata</taxon>
        <taxon>Euteleostomi</taxon>
        <taxon>Actinopterygii</taxon>
        <taxon>Neopterygii</taxon>
        <taxon>Teleostei</taxon>
        <taxon>Neoteleostei</taxon>
        <taxon>Acanthomorphata</taxon>
        <taxon>Carangaria</taxon>
        <taxon>Pleuronectiformes</taxon>
        <taxon>Pleuronectoidei</taxon>
        <taxon>Scophthalmidae</taxon>
        <taxon>Scophthalmus</taxon>
    </lineage>
</organism>
<evidence type="ECO:0000313" key="19">
    <source>
        <dbReference type="EMBL" id="KAF0041086.1"/>
    </source>
</evidence>
<keyword evidence="10" id="KW-0460">Magnesium</keyword>
<comment type="subunit">
    <text evidence="4">Heterooligomer of subunits alpha (IDH3A), beta (IDH3B), and gamma (IDH3G) in the apparent ratio of 2:1:1. The heterodimer containing one IDH3A and one IDH3B subunit and the heterodimer containing one IDH3A and one IDH3G subunit assemble into a heterotetramer (which contains two subunits of IDH3A, one of IDH3B and one of IDH3G) and further into the heterooctamer.</text>
</comment>
<dbReference type="SUPFAM" id="SSF52058">
    <property type="entry name" value="L domain-like"/>
    <property type="match status" value="1"/>
</dbReference>
<dbReference type="InterPro" id="IPR004434">
    <property type="entry name" value="Isocitrate_DH_NAD"/>
</dbReference>
<dbReference type="GO" id="GO:0005739">
    <property type="term" value="C:mitochondrion"/>
    <property type="evidence" value="ECO:0007669"/>
    <property type="project" value="UniProtKB-SubCell"/>
</dbReference>
<dbReference type="Gene3D" id="3.40.718.10">
    <property type="entry name" value="Isopropylmalate Dehydrogenase"/>
    <property type="match status" value="1"/>
</dbReference>
<keyword evidence="6" id="KW-0479">Metal-binding</keyword>
<comment type="catalytic activity">
    <reaction evidence="14">
        <text>D-threo-isocitrate + NAD(+) = 2-oxoglutarate + CO2 + NADH</text>
        <dbReference type="Rhea" id="RHEA:23632"/>
        <dbReference type="ChEBI" id="CHEBI:15562"/>
        <dbReference type="ChEBI" id="CHEBI:16526"/>
        <dbReference type="ChEBI" id="CHEBI:16810"/>
        <dbReference type="ChEBI" id="CHEBI:57540"/>
        <dbReference type="ChEBI" id="CHEBI:57945"/>
        <dbReference type="EC" id="1.1.1.41"/>
    </reaction>
    <physiologicalReaction direction="left-to-right" evidence="14">
        <dbReference type="Rhea" id="RHEA:23633"/>
    </physiologicalReaction>
</comment>
<dbReference type="Pfam" id="PF14580">
    <property type="entry name" value="LRR_9"/>
    <property type="match status" value="1"/>
</dbReference>
<proteinExistence type="inferred from homology"/>
<protein>
    <recommendedName>
        <fullName evidence="16">Isocitrate dehydrogenase [NAD] subunit, mitochondrial</fullName>
    </recommendedName>
</protein>
<dbReference type="PANTHER" id="PTHR11835">
    <property type="entry name" value="DECARBOXYLATING DEHYDROGENASES-ISOCITRATE, ISOPROPYLMALATE, TARTRATE"/>
    <property type="match status" value="1"/>
</dbReference>
<dbReference type="FunFam" id="3.40.718.10:FF:000003">
    <property type="entry name" value="Isocitrate dehydrogenase [NAD] subunit, mitochondrial"/>
    <property type="match status" value="1"/>
</dbReference>
<evidence type="ECO:0000256" key="7">
    <source>
        <dbReference type="ARBA" id="ARBA00022737"/>
    </source>
</evidence>
<dbReference type="FunFam" id="2.60.260.20:FF:000003">
    <property type="entry name" value="DnaJ subfamily A member 2"/>
    <property type="match status" value="1"/>
</dbReference>
<keyword evidence="7" id="KW-0677">Repeat</keyword>
<dbReference type="InterPro" id="IPR008971">
    <property type="entry name" value="HSP40/DnaJ_pept-bd"/>
</dbReference>
<dbReference type="InterPro" id="IPR036869">
    <property type="entry name" value="J_dom_sf"/>
</dbReference>
<dbReference type="InterPro" id="IPR019818">
    <property type="entry name" value="IsoCit/isopropylmalate_DH_CS"/>
</dbReference>
<comment type="cofactor">
    <cofactor evidence="2">
        <name>Mg(2+)</name>
        <dbReference type="ChEBI" id="CHEBI:18420"/>
    </cofactor>
</comment>
<keyword evidence="16" id="KW-0496">Mitochondrion</keyword>
<dbReference type="PANTHER" id="PTHR11835:SF34">
    <property type="entry name" value="ISOCITRATE DEHYDROGENASE [NAD] SUBUNIT ALPHA, MITOCHONDRIAL"/>
    <property type="match status" value="1"/>
</dbReference>
<dbReference type="Gene3D" id="3.80.10.10">
    <property type="entry name" value="Ribonuclease Inhibitor"/>
    <property type="match status" value="1"/>
</dbReference>
<comment type="cofactor">
    <cofactor evidence="1">
        <name>Mn(2+)</name>
        <dbReference type="ChEBI" id="CHEBI:29035"/>
    </cofactor>
</comment>
<evidence type="ECO:0000256" key="2">
    <source>
        <dbReference type="ARBA" id="ARBA00001946"/>
    </source>
</evidence>
<evidence type="ECO:0000313" key="20">
    <source>
        <dbReference type="Proteomes" id="UP000438429"/>
    </source>
</evidence>
<evidence type="ECO:0000256" key="17">
    <source>
        <dbReference type="SAM" id="MobiDB-lite"/>
    </source>
</evidence>
<sequence>MESKREKDQDADCEKITAALLKSRTGEFDLESILFLKLRGLGIHDLGCIGECVNLERLDLSGNNITNLAPFASLRLLSVLNLSANRISNIEPLRSCDSLQNLNLAGNIISSIENLHCLQPLRKLESIRLKDNTYNYTNPVCRNTSYRTIVLDMFSNIKVLDGERVVGRGSDLYQLCKDIDDTIKAGLYKNGQLVEHPDCKPWVEDNYWDIKRSNNAIIEEAYKQFNVSKARGWRYCDVKDGNYRTPTKKKKRHRCFFCLFCCCSVDLGRIAQDGREDVEVSAYSRLYKLDMFYQSYTRFYHLQILNLLRQWGLSVNDKDKIKAQEIQTVTLIPGDGIGPEISTAVMKIFEAAKAPIQWEERNVTAIQGPGGKWMIPPDAKESMDRNKIGLKGPLKTPIAAGHPSMNLLLRKTFDLYANVRPCVSMEGYKTPYTDVNLVTIRENTEGEYSGIEHLIVDGVVQSIKLITEQASQRIAEYAFEYARNNQRASVTAVHKANIMRMSDGLFLRKCREAAEKHKDVKFSEMYLDTVCLNMVQDPTQFDVLVMPNLYGDILSDLCAGLIGGLGVTPSGNIGANGVAIFESVHGTAPDIAGKDMANPTALLLSAVMMLRHMGLHGHAKTIETACFDTIREKKTLQSRGRRNFRSVSSEALQKVLRRGAVGYKSSQPSCSRVQPSWVKAAVRRRFDSFFVCIVSVAGDSTAMVHETGFYDLLGVGPKSSPEEIKKAYRKLALKYHPDKNPSEGERFKLISQAYEVLSDPKKRDLYDQGGEQAIKEGGMSGGTSPMDMFNMFFGGGGRMQRERRGKNVVHQLSVTLDEVYNGTTRKLGLQKNVICEKCDGMKDGQKITFHGEGDQEPGLEPGDVIIVLDQKEHPVFQRQEDNLTMKMNIKLVEALCGFKNTIQTLDDRTLVISSLPGEVIKHTDIKRVANEGMPIYRDPYEKGQLFIQFQVAFPEKDWLPEHLMFQLERLLPAREDVMITDEMEEVELCEVDERTQQRNSGGEAYEEDEEGPRGGVQCQTQ</sequence>
<dbReference type="GO" id="GO:0008270">
    <property type="term" value="F:zinc ion binding"/>
    <property type="evidence" value="ECO:0007669"/>
    <property type="project" value="UniProtKB-KW"/>
</dbReference>
<dbReference type="SMART" id="SM01329">
    <property type="entry name" value="Iso_dh"/>
    <property type="match status" value="1"/>
</dbReference>
<evidence type="ECO:0000256" key="10">
    <source>
        <dbReference type="ARBA" id="ARBA00022842"/>
    </source>
</evidence>
<dbReference type="PROSITE" id="PS50076">
    <property type="entry name" value="DNAJ_2"/>
    <property type="match status" value="1"/>
</dbReference>
<dbReference type="PRINTS" id="PR00625">
    <property type="entry name" value="JDOMAIN"/>
</dbReference>
<dbReference type="FunFam" id="1.10.287.110:FF:000014">
    <property type="entry name" value="dnaJ homolog subfamily A member 1"/>
    <property type="match status" value="1"/>
</dbReference>
<keyword evidence="9" id="KW-0862">Zinc</keyword>
<dbReference type="PROSITE" id="PS51450">
    <property type="entry name" value="LRR"/>
    <property type="match status" value="3"/>
</dbReference>
<dbReference type="GO" id="GO:0004449">
    <property type="term" value="F:isocitrate dehydrogenase (NAD+) activity"/>
    <property type="evidence" value="ECO:0007669"/>
    <property type="project" value="UniProtKB-EC"/>
</dbReference>
<dbReference type="SUPFAM" id="SSF53659">
    <property type="entry name" value="Isocitrate/Isopropylmalate dehydrogenase-like"/>
    <property type="match status" value="1"/>
</dbReference>
<dbReference type="SUPFAM" id="SSF46565">
    <property type="entry name" value="Chaperone J-domain"/>
    <property type="match status" value="1"/>
</dbReference>
<evidence type="ECO:0000259" key="18">
    <source>
        <dbReference type="PROSITE" id="PS50076"/>
    </source>
</evidence>
<dbReference type="SUPFAM" id="SSF49493">
    <property type="entry name" value="HSP40/DnaJ peptide-binding domain"/>
    <property type="match status" value="2"/>
</dbReference>
<dbReference type="InterPro" id="IPR024084">
    <property type="entry name" value="IsoPropMal-DH-like_dom"/>
</dbReference>
<dbReference type="SMART" id="SM00365">
    <property type="entry name" value="LRR_SD22"/>
    <property type="match status" value="3"/>
</dbReference>
<dbReference type="AlphaFoldDB" id="A0A6A4T0X0"/>
<dbReference type="PROSITE" id="PS00470">
    <property type="entry name" value="IDH_IMDH"/>
    <property type="match status" value="1"/>
</dbReference>
<keyword evidence="5 16" id="KW-0816">Tricarboxylic acid cycle</keyword>
<evidence type="ECO:0000256" key="14">
    <source>
        <dbReference type="ARBA" id="ARBA00037023"/>
    </source>
</evidence>
<dbReference type="GO" id="GO:0000287">
    <property type="term" value="F:magnesium ion binding"/>
    <property type="evidence" value="ECO:0007669"/>
    <property type="project" value="UniProtKB-UniRule"/>
</dbReference>
<comment type="similarity">
    <text evidence="3 16">Belongs to the isocitrate and isopropylmalate dehydrogenases family.</text>
</comment>
<dbReference type="Pfam" id="PF00226">
    <property type="entry name" value="DnaJ"/>
    <property type="match status" value="1"/>
</dbReference>
<keyword evidence="12" id="KW-0560">Oxidoreductase</keyword>
<dbReference type="InterPro" id="IPR001623">
    <property type="entry name" value="DnaJ_domain"/>
</dbReference>
<keyword evidence="11 16" id="KW-0809">Transit peptide</keyword>
<dbReference type="CDD" id="cd06257">
    <property type="entry name" value="DnaJ"/>
    <property type="match status" value="1"/>
</dbReference>
<dbReference type="Gene3D" id="2.60.260.20">
    <property type="entry name" value="Urease metallochaperone UreE, N-terminal domain"/>
    <property type="match status" value="2"/>
</dbReference>
<feature type="domain" description="J" evidence="18">
    <location>
        <begin position="708"/>
        <end position="770"/>
    </location>
</feature>
<comment type="caution">
    <text evidence="19">The sequence shown here is derived from an EMBL/GenBank/DDBJ whole genome shotgun (WGS) entry which is preliminary data.</text>
</comment>
<dbReference type="Pfam" id="PF01556">
    <property type="entry name" value="DnaJ_C"/>
    <property type="match status" value="1"/>
</dbReference>
<evidence type="ECO:0000256" key="5">
    <source>
        <dbReference type="ARBA" id="ARBA00022532"/>
    </source>
</evidence>
<name>A0A6A4T0X0_SCOMX</name>
<evidence type="ECO:0000256" key="8">
    <source>
        <dbReference type="ARBA" id="ARBA00022771"/>
    </source>
</evidence>
<evidence type="ECO:0000256" key="9">
    <source>
        <dbReference type="ARBA" id="ARBA00022833"/>
    </source>
</evidence>
<evidence type="ECO:0000256" key="16">
    <source>
        <dbReference type="RuleBase" id="RU361266"/>
    </source>
</evidence>
<dbReference type="Proteomes" id="UP000438429">
    <property type="component" value="Unassembled WGS sequence"/>
</dbReference>
<evidence type="ECO:0000256" key="11">
    <source>
        <dbReference type="ARBA" id="ARBA00022946"/>
    </source>
</evidence>
<dbReference type="InterPro" id="IPR001611">
    <property type="entry name" value="Leu-rich_rpt"/>
</dbReference>
<keyword evidence="13" id="KW-0520">NAD</keyword>
<evidence type="ECO:0000256" key="4">
    <source>
        <dbReference type="ARBA" id="ARBA00011525"/>
    </source>
</evidence>
<dbReference type="Gene3D" id="1.10.287.110">
    <property type="entry name" value="DnaJ domain"/>
    <property type="match status" value="1"/>
</dbReference>
<comment type="function">
    <text evidence="15">Catalytic subunit of the enzyme which catalyzes the decarboxylation of isocitrate (ICT) into alpha-ketoglutarate. The heterodimer composed of the alpha (IDH3A) and beta (IDH3B) subunits and the heterodimer composed of the alpha (IDH3A) and gamma (IDH3G) subunits, have considerable basal activity but the full activity of the heterotetramer (containing two subunits of IDH3A, one of IDH3B and one of IDH3G) requires the assembly and cooperative function of both heterodimers.</text>
</comment>
<comment type="subcellular location">
    <subcellularLocation>
        <location evidence="16">Mitochondrion</location>
    </subcellularLocation>
</comment>
<evidence type="ECO:0000256" key="13">
    <source>
        <dbReference type="ARBA" id="ARBA00023027"/>
    </source>
</evidence>
<dbReference type="GO" id="GO:0051082">
    <property type="term" value="F:unfolded protein binding"/>
    <property type="evidence" value="ECO:0007669"/>
    <property type="project" value="InterPro"/>
</dbReference>
<dbReference type="Pfam" id="PF00180">
    <property type="entry name" value="Iso_dh"/>
    <property type="match status" value="1"/>
</dbReference>